<proteinExistence type="predicted"/>
<dbReference type="RefSeq" id="WP_094983651.1">
    <property type="nucleotide sequence ID" value="NZ_NHNI01000001.1"/>
</dbReference>
<keyword evidence="2" id="KW-0812">Transmembrane</keyword>
<protein>
    <recommendedName>
        <fullName evidence="3">DUF2489 domain-containing protein</fullName>
    </recommendedName>
</protein>
<evidence type="ECO:0000256" key="2">
    <source>
        <dbReference type="SAM" id="Phobius"/>
    </source>
</evidence>
<comment type="caution">
    <text evidence="4">The sequence shown here is derived from an EMBL/GenBank/DDBJ whole genome shotgun (WGS) entry which is preliminary data.</text>
</comment>
<evidence type="ECO:0000256" key="1">
    <source>
        <dbReference type="SAM" id="Coils"/>
    </source>
</evidence>
<dbReference type="InterPro" id="IPR019617">
    <property type="entry name" value="DUF2489"/>
</dbReference>
<dbReference type="EMBL" id="NHNI01000001">
    <property type="protein sequence ID" value="OZY85823.1"/>
    <property type="molecule type" value="Genomic_DNA"/>
</dbReference>
<name>A0A266Q7G1_9GAMM</name>
<reference evidence="5" key="1">
    <citation type="submission" date="2017-05" db="EMBL/GenBank/DDBJ databases">
        <authorList>
            <person name="Barney B.M."/>
        </authorList>
    </citation>
    <scope>NUCLEOTIDE SEQUENCE [LARGE SCALE GENOMIC DNA]</scope>
    <source>
        <strain evidence="5">PSBB022</strain>
    </source>
</reference>
<dbReference type="Pfam" id="PF10675">
    <property type="entry name" value="DUF2489"/>
    <property type="match status" value="1"/>
</dbReference>
<dbReference type="AlphaFoldDB" id="A0A266Q7G1"/>
<sequence>MSVLSLVVVLGVLIILVLAAIAGRLVFKVYRQQQERERKLKAQELANQQAQREQREWINKSIQILAHALHSDELTLTEASIRISGLLDTLDVSGEVKTEFSAFYQLREKTSHIPYLEAWQNLSNTEQRQFDLERLQHEATFNDFVMDAAKRIQGRDF</sequence>
<keyword evidence="5" id="KW-1185">Reference proteome</keyword>
<feature type="transmembrane region" description="Helical" evidence="2">
    <location>
        <begin position="6"/>
        <end position="27"/>
    </location>
</feature>
<dbReference type="Proteomes" id="UP000216101">
    <property type="component" value="Unassembled WGS sequence"/>
</dbReference>
<evidence type="ECO:0000313" key="5">
    <source>
        <dbReference type="Proteomes" id="UP000216101"/>
    </source>
</evidence>
<accession>A0A266Q7G1</accession>
<keyword evidence="2" id="KW-0472">Membrane</keyword>
<keyword evidence="1" id="KW-0175">Coiled coil</keyword>
<evidence type="ECO:0000259" key="3">
    <source>
        <dbReference type="Pfam" id="PF10675"/>
    </source>
</evidence>
<keyword evidence="2" id="KW-1133">Transmembrane helix</keyword>
<feature type="coiled-coil region" evidence="1">
    <location>
        <begin position="31"/>
        <end position="60"/>
    </location>
</feature>
<feature type="domain" description="DUF2489" evidence="3">
    <location>
        <begin position="15"/>
        <end position="152"/>
    </location>
</feature>
<evidence type="ECO:0000313" key="4">
    <source>
        <dbReference type="EMBL" id="OZY85823.1"/>
    </source>
</evidence>
<organism evidence="4 5">
    <name type="scientific">Cellvibrio mixtus</name>
    <dbReference type="NCBI Taxonomy" id="39650"/>
    <lineage>
        <taxon>Bacteria</taxon>
        <taxon>Pseudomonadati</taxon>
        <taxon>Pseudomonadota</taxon>
        <taxon>Gammaproteobacteria</taxon>
        <taxon>Cellvibrionales</taxon>
        <taxon>Cellvibrionaceae</taxon>
        <taxon>Cellvibrio</taxon>
    </lineage>
</organism>
<gene>
    <name evidence="4" type="ORF">CBP51_01905</name>
</gene>